<dbReference type="EMBL" id="UZAU01000818">
    <property type="status" value="NOT_ANNOTATED_CDS"/>
    <property type="molecule type" value="Genomic_DNA"/>
</dbReference>
<dbReference type="EnsemblPlants" id="evm.model.10.1206">
    <property type="protein sequence ID" value="cds.evm.model.10.1206"/>
    <property type="gene ID" value="evm.TU.10.1206"/>
</dbReference>
<sequence>MVNTTRTPAASSASSGLPQDPMAIDPNVCVPATIGISTNLTGVANPTISVDTTNMATMTGQVDTTNLVALNEQPLPCREDLPLVPRTEGMVNVEQPPGTTPGFGPRYYVGETRPGIRKPTIGKPYVPQNKPIQKVPLLLWHVY</sequence>
<feature type="region of interest" description="Disordered" evidence="1">
    <location>
        <begin position="1"/>
        <end position="22"/>
    </location>
</feature>
<reference evidence="2" key="1">
    <citation type="submission" date="2021-03" db="UniProtKB">
        <authorList>
            <consortium name="EnsemblPlants"/>
        </authorList>
    </citation>
    <scope>IDENTIFICATION</scope>
</reference>
<evidence type="ECO:0000313" key="2">
    <source>
        <dbReference type="EnsemblPlants" id="cds.evm.model.10.1206"/>
    </source>
</evidence>
<evidence type="ECO:0000256" key="1">
    <source>
        <dbReference type="SAM" id="MobiDB-lite"/>
    </source>
</evidence>
<name>A0A803QIW1_CANSA</name>
<proteinExistence type="predicted"/>
<evidence type="ECO:0000313" key="3">
    <source>
        <dbReference type="Proteomes" id="UP000596661"/>
    </source>
</evidence>
<organism evidence="2 3">
    <name type="scientific">Cannabis sativa</name>
    <name type="common">Hemp</name>
    <name type="synonym">Marijuana</name>
    <dbReference type="NCBI Taxonomy" id="3483"/>
    <lineage>
        <taxon>Eukaryota</taxon>
        <taxon>Viridiplantae</taxon>
        <taxon>Streptophyta</taxon>
        <taxon>Embryophyta</taxon>
        <taxon>Tracheophyta</taxon>
        <taxon>Spermatophyta</taxon>
        <taxon>Magnoliopsida</taxon>
        <taxon>eudicotyledons</taxon>
        <taxon>Gunneridae</taxon>
        <taxon>Pentapetalae</taxon>
        <taxon>rosids</taxon>
        <taxon>fabids</taxon>
        <taxon>Rosales</taxon>
        <taxon>Cannabaceae</taxon>
        <taxon>Cannabis</taxon>
    </lineage>
</organism>
<keyword evidence="3" id="KW-1185">Reference proteome</keyword>
<accession>A0A803QIW1</accession>
<dbReference type="AlphaFoldDB" id="A0A803QIW1"/>
<dbReference type="Proteomes" id="UP000596661">
    <property type="component" value="Unassembled WGS sequence"/>
</dbReference>
<dbReference type="Gramene" id="evm.model.10.1206">
    <property type="protein sequence ID" value="cds.evm.model.10.1206"/>
    <property type="gene ID" value="evm.TU.10.1206"/>
</dbReference>
<protein>
    <submittedName>
        <fullName evidence="2">Uncharacterized protein</fullName>
    </submittedName>
</protein>